<proteinExistence type="predicted"/>
<feature type="compositionally biased region" description="Pro residues" evidence="3">
    <location>
        <begin position="821"/>
        <end position="832"/>
    </location>
</feature>
<keyword evidence="8" id="KW-1185">Reference proteome</keyword>
<dbReference type="FunFam" id="2.30.42.10:FF:000138">
    <property type="entry name" value="Uncharacterized protein, isoform C"/>
    <property type="match status" value="1"/>
</dbReference>
<dbReference type="InterPro" id="IPR036028">
    <property type="entry name" value="SH3-like_dom_sf"/>
</dbReference>
<dbReference type="PROSITE" id="PS50106">
    <property type="entry name" value="PDZ"/>
    <property type="match status" value="3"/>
</dbReference>
<dbReference type="FunFam" id="2.30.42.10:FF:000029">
    <property type="entry name" value="tight junction protein ZO-1 isoform X1"/>
    <property type="match status" value="1"/>
</dbReference>
<dbReference type="PROSITE" id="PS50052">
    <property type="entry name" value="GUANYLATE_KINASE_2"/>
    <property type="match status" value="1"/>
</dbReference>
<dbReference type="GO" id="GO:0045216">
    <property type="term" value="P:cell-cell junction organization"/>
    <property type="evidence" value="ECO:0007669"/>
    <property type="project" value="TreeGrafter"/>
</dbReference>
<keyword evidence="1 2" id="KW-0728">SH3 domain</keyword>
<dbReference type="EMBL" id="QCYY01003524">
    <property type="protein sequence ID" value="ROT62920.1"/>
    <property type="molecule type" value="Genomic_DNA"/>
</dbReference>
<dbReference type="OrthoDB" id="418634at2759"/>
<evidence type="ECO:0000259" key="6">
    <source>
        <dbReference type="PROSITE" id="PS50106"/>
    </source>
</evidence>
<reference evidence="7 8" key="1">
    <citation type="submission" date="2018-04" db="EMBL/GenBank/DDBJ databases">
        <authorList>
            <person name="Zhang X."/>
            <person name="Yuan J."/>
            <person name="Li F."/>
            <person name="Xiang J."/>
        </authorList>
    </citation>
    <scope>NUCLEOTIDE SEQUENCE [LARGE SCALE GENOMIC DNA]</scope>
    <source>
        <tissue evidence="7">Muscle</tissue>
    </source>
</reference>
<reference evidence="7 8" key="2">
    <citation type="submission" date="2019-01" db="EMBL/GenBank/DDBJ databases">
        <title>The decoding of complex shrimp genome reveals the adaptation for benthos swimmer, frequently molting mechanism and breeding impact on genome.</title>
        <authorList>
            <person name="Sun Y."/>
            <person name="Gao Y."/>
            <person name="Yu Y."/>
        </authorList>
    </citation>
    <scope>NUCLEOTIDE SEQUENCE [LARGE SCALE GENOMIC DNA]</scope>
    <source>
        <tissue evidence="7">Muscle</tissue>
    </source>
</reference>
<dbReference type="SMART" id="SM00072">
    <property type="entry name" value="GuKc"/>
    <property type="match status" value="1"/>
</dbReference>
<dbReference type="Gene3D" id="2.30.42.10">
    <property type="match status" value="3"/>
</dbReference>
<dbReference type="InterPro" id="IPR008144">
    <property type="entry name" value="Guanylate_kin-like_dom"/>
</dbReference>
<dbReference type="PANTHER" id="PTHR13865">
    <property type="entry name" value="TIGHT JUNCTION PROTEIN"/>
    <property type="match status" value="1"/>
</dbReference>
<accession>A0A423SFC9</accession>
<dbReference type="InterPro" id="IPR036034">
    <property type="entry name" value="PDZ_sf"/>
</dbReference>
<dbReference type="CDD" id="cd06727">
    <property type="entry name" value="PDZ1_ZO1-like"/>
    <property type="match status" value="1"/>
</dbReference>
<feature type="domain" description="SH3" evidence="4">
    <location>
        <begin position="406"/>
        <end position="474"/>
    </location>
</feature>
<feature type="compositionally biased region" description="Basic and acidic residues" evidence="3">
    <location>
        <begin position="286"/>
        <end position="297"/>
    </location>
</feature>
<dbReference type="SUPFAM" id="SSF50044">
    <property type="entry name" value="SH3-domain"/>
    <property type="match status" value="1"/>
</dbReference>
<evidence type="ECO:0000256" key="3">
    <source>
        <dbReference type="SAM" id="MobiDB-lite"/>
    </source>
</evidence>
<dbReference type="GO" id="GO:0005886">
    <property type="term" value="C:plasma membrane"/>
    <property type="evidence" value="ECO:0007669"/>
    <property type="project" value="TreeGrafter"/>
</dbReference>
<dbReference type="Pfam" id="PF07653">
    <property type="entry name" value="SH3_2"/>
    <property type="match status" value="1"/>
</dbReference>
<dbReference type="CDD" id="cd11859">
    <property type="entry name" value="SH3_ZO"/>
    <property type="match status" value="1"/>
</dbReference>
<feature type="domain" description="PDZ" evidence="6">
    <location>
        <begin position="321"/>
        <end position="394"/>
    </location>
</feature>
<protein>
    <submittedName>
        <fullName evidence="7">Tight junction protein ZO-1</fullName>
    </submittedName>
</protein>
<dbReference type="GO" id="GO:0098609">
    <property type="term" value="P:cell-cell adhesion"/>
    <property type="evidence" value="ECO:0007669"/>
    <property type="project" value="TreeGrafter"/>
</dbReference>
<dbReference type="PROSITE" id="PS50002">
    <property type="entry name" value="SH3"/>
    <property type="match status" value="1"/>
</dbReference>
<dbReference type="InterPro" id="IPR001478">
    <property type="entry name" value="PDZ"/>
</dbReference>
<evidence type="ECO:0000313" key="7">
    <source>
        <dbReference type="EMBL" id="ROT62920.1"/>
    </source>
</evidence>
<dbReference type="STRING" id="6689.A0A423SFC9"/>
<dbReference type="Proteomes" id="UP000283509">
    <property type="component" value="Unassembled WGS sequence"/>
</dbReference>
<sequence length="860" mass="96555">MLGGERVVWEFHNVTLTRVPGYGFGIAVSGGRDNPHFTNGDPSIAISDVLKAGPAEGKLQINDRLISANSISLENVDYARAVQVLRDSGAAVQLVVKRRIVLPAAPEAQTLKVTLTKNKKKDDFGIVLGCRIYVKEISNKASVEKDGNLKEGDVLLRINSTSTENMTLKEARKVLESTKERLQLLVRRDPPPPMMAPPDHTVKDIRNPEYSDTRPNYPTQNLYVQPPTRSEPQRSIYGPDTPDAKNNLMRSGYNPGGMSSGEAPFGLDDQGSPQDDAPPPRPPLPRPEDYFPRHAPKEGQNSPSKGPSLPVPDPRFVSFKKEGSVGIRLTGGNEVGIFVTAVQPGSQAQLQGLIPGDKILKVNDMDMAGVTREEAVLYLMSLQDQIDLIVQTRRQDYELILNNQKGDLFYIKTHFHYEPNGKSELSFRSGDIFRVVDTLHNGVVGAWQVHRIGRNNQETQKGIIPNKARAEELATAQFNAAKKEQTQSESRSGFFKRRRNSRRSKSLGKDHWEDVVFADSVSKFPAYERVTLRHPGFVRPIVLFGPLADIARDKLLKENPEKYASPRIYMRLTMPIPCYGGYPYPSLRELDSSGEKPSGIIRLSAIREIMDRGKHAVLDITPNAVDRLNYAQFYPVVIFLRAESKQIVKELRSGYPKGRMSSKKLFDQSVKLEKLWSHVFTATISLTQPEAWFRKIREIIDKQQSGPLWMSETKPVEFLSDVYLMPLIPSPSNSEEDLNTLLFTQNKELDPDYYPDNDKELPFGELSEMPFEVHVEEIPQGRVNGHVPLITDDERPPDTPLRFSPSLSRSSPYAQFLPHTSIPPPPPPPPPRMALSSPVSFYPVLSSQRLFTIDEERTYI</sequence>
<dbReference type="CDD" id="cd06729">
    <property type="entry name" value="PDZ3_ZO1-like_domain"/>
    <property type="match status" value="1"/>
</dbReference>
<dbReference type="InterPro" id="IPR001452">
    <property type="entry name" value="SH3_domain"/>
</dbReference>
<feature type="compositionally biased region" description="Low complexity" evidence="3">
    <location>
        <begin position="800"/>
        <end position="812"/>
    </location>
</feature>
<gene>
    <name evidence="7" type="ORF">C7M84_019213</name>
</gene>
<dbReference type="GO" id="GO:0050839">
    <property type="term" value="F:cell adhesion molecule binding"/>
    <property type="evidence" value="ECO:0007669"/>
    <property type="project" value="TreeGrafter"/>
</dbReference>
<feature type="domain" description="Guanylate kinase-like" evidence="5">
    <location>
        <begin position="602"/>
        <end position="701"/>
    </location>
</feature>
<dbReference type="Pfam" id="PF00595">
    <property type="entry name" value="PDZ"/>
    <property type="match status" value="3"/>
</dbReference>
<organism evidence="7 8">
    <name type="scientific">Penaeus vannamei</name>
    <name type="common">Whiteleg shrimp</name>
    <name type="synonym">Litopenaeus vannamei</name>
    <dbReference type="NCBI Taxonomy" id="6689"/>
    <lineage>
        <taxon>Eukaryota</taxon>
        <taxon>Metazoa</taxon>
        <taxon>Ecdysozoa</taxon>
        <taxon>Arthropoda</taxon>
        <taxon>Crustacea</taxon>
        <taxon>Multicrustacea</taxon>
        <taxon>Malacostraca</taxon>
        <taxon>Eumalacostraca</taxon>
        <taxon>Eucarida</taxon>
        <taxon>Decapoda</taxon>
        <taxon>Dendrobranchiata</taxon>
        <taxon>Penaeoidea</taxon>
        <taxon>Penaeidae</taxon>
        <taxon>Penaeus</taxon>
    </lineage>
</organism>
<dbReference type="InterPro" id="IPR027417">
    <property type="entry name" value="P-loop_NTPase"/>
</dbReference>
<feature type="compositionally biased region" description="Basic and acidic residues" evidence="3">
    <location>
        <begin position="200"/>
        <end position="212"/>
    </location>
</feature>
<dbReference type="GO" id="GO:0005923">
    <property type="term" value="C:bicellular tight junction"/>
    <property type="evidence" value="ECO:0007669"/>
    <property type="project" value="TreeGrafter"/>
</dbReference>
<name>A0A423SFC9_PENVA</name>
<dbReference type="PANTHER" id="PTHR13865:SF28">
    <property type="entry name" value="POLYCHAETOID, ISOFORM O"/>
    <property type="match status" value="1"/>
</dbReference>
<feature type="domain" description="PDZ" evidence="6">
    <location>
        <begin position="13"/>
        <end position="100"/>
    </location>
</feature>
<feature type="region of interest" description="Disordered" evidence="3">
    <location>
        <begin position="187"/>
        <end position="316"/>
    </location>
</feature>
<dbReference type="Pfam" id="PF00625">
    <property type="entry name" value="Guanylate_kin"/>
    <property type="match status" value="1"/>
</dbReference>
<dbReference type="AlphaFoldDB" id="A0A423SFC9"/>
<feature type="domain" description="PDZ" evidence="6">
    <location>
        <begin position="112"/>
        <end position="190"/>
    </location>
</feature>
<feature type="compositionally biased region" description="Polar residues" evidence="3">
    <location>
        <begin position="213"/>
        <end position="230"/>
    </location>
</feature>
<dbReference type="SUPFAM" id="SSF52540">
    <property type="entry name" value="P-loop containing nucleoside triphosphate hydrolases"/>
    <property type="match status" value="1"/>
</dbReference>
<dbReference type="CDD" id="cd06728">
    <property type="entry name" value="PDZ2_ZO1-like_ds"/>
    <property type="match status" value="1"/>
</dbReference>
<feature type="region of interest" description="Disordered" evidence="3">
    <location>
        <begin position="788"/>
        <end position="834"/>
    </location>
</feature>
<feature type="region of interest" description="Disordered" evidence="3">
    <location>
        <begin position="479"/>
        <end position="502"/>
    </location>
</feature>
<dbReference type="SMART" id="SM00228">
    <property type="entry name" value="PDZ"/>
    <property type="match status" value="3"/>
</dbReference>
<feature type="compositionally biased region" description="Pro residues" evidence="3">
    <location>
        <begin position="276"/>
        <end position="285"/>
    </location>
</feature>
<dbReference type="Gene3D" id="2.30.30.40">
    <property type="entry name" value="SH3 Domains"/>
    <property type="match status" value="1"/>
</dbReference>
<evidence type="ECO:0000313" key="8">
    <source>
        <dbReference type="Proteomes" id="UP000283509"/>
    </source>
</evidence>
<evidence type="ECO:0000259" key="5">
    <source>
        <dbReference type="PROSITE" id="PS50052"/>
    </source>
</evidence>
<dbReference type="GO" id="GO:0150105">
    <property type="term" value="P:protein localization to cell-cell junction"/>
    <property type="evidence" value="ECO:0007669"/>
    <property type="project" value="TreeGrafter"/>
</dbReference>
<evidence type="ECO:0000259" key="4">
    <source>
        <dbReference type="PROSITE" id="PS50002"/>
    </source>
</evidence>
<dbReference type="SUPFAM" id="SSF50156">
    <property type="entry name" value="PDZ domain-like"/>
    <property type="match status" value="3"/>
</dbReference>
<comment type="caution">
    <text evidence="7">The sequence shown here is derived from an EMBL/GenBank/DDBJ whole genome shotgun (WGS) entry which is preliminary data.</text>
</comment>
<evidence type="ECO:0000256" key="2">
    <source>
        <dbReference type="PROSITE-ProRule" id="PRU00192"/>
    </source>
</evidence>
<evidence type="ECO:0000256" key="1">
    <source>
        <dbReference type="ARBA" id="ARBA00022443"/>
    </source>
</evidence>
<dbReference type="InterPro" id="IPR008145">
    <property type="entry name" value="GK/Ca_channel_bsu"/>
</dbReference>
<dbReference type="Gene3D" id="3.40.50.300">
    <property type="entry name" value="P-loop containing nucleotide triphosphate hydrolases"/>
    <property type="match status" value="1"/>
</dbReference>